<accession>A0A6L9U346</accession>
<name>A0A6L9U346_9HYPH</name>
<comment type="caution">
    <text evidence="2">The sequence shown here is derived from an EMBL/GenBank/DDBJ whole genome shotgun (WGS) entry which is preliminary data.</text>
</comment>
<feature type="domain" description="Penicillin-binding protein transpeptidase" evidence="1">
    <location>
        <begin position="1"/>
        <end position="55"/>
    </location>
</feature>
<evidence type="ECO:0000313" key="3">
    <source>
        <dbReference type="Proteomes" id="UP000483035"/>
    </source>
</evidence>
<reference evidence="2 3" key="1">
    <citation type="submission" date="2019-12" db="EMBL/GenBank/DDBJ databases">
        <title>Rhizobium genotypes associated with high levels of biological nitrogen fixation by grain legumes in a temperate-maritime cropping system.</title>
        <authorList>
            <person name="Maluk M."/>
            <person name="Francesc Ferrando Molina F."/>
            <person name="Lopez Del Egido L."/>
            <person name="Lafos M."/>
            <person name="Langarica-Fuentes A."/>
            <person name="Gebre Yohannes G."/>
            <person name="Young M.W."/>
            <person name="Martin P."/>
            <person name="Gantlett R."/>
            <person name="Kenicer G."/>
            <person name="Hawes C."/>
            <person name="Begg G.S."/>
            <person name="Quilliam R.S."/>
            <person name="Squire G.R."/>
            <person name="Poole P.S."/>
            <person name="Young P.W."/>
            <person name="Iannetta P.M."/>
            <person name="James E.K."/>
        </authorList>
    </citation>
    <scope>NUCLEOTIDE SEQUENCE [LARGE SCALE GENOMIC DNA]</scope>
    <source>
        <strain evidence="2 3">JHI1118</strain>
    </source>
</reference>
<evidence type="ECO:0000259" key="1">
    <source>
        <dbReference type="Pfam" id="PF00905"/>
    </source>
</evidence>
<organism evidence="2 3">
    <name type="scientific">Rhizobium lusitanum</name>
    <dbReference type="NCBI Taxonomy" id="293958"/>
    <lineage>
        <taxon>Bacteria</taxon>
        <taxon>Pseudomonadati</taxon>
        <taxon>Pseudomonadota</taxon>
        <taxon>Alphaproteobacteria</taxon>
        <taxon>Hyphomicrobiales</taxon>
        <taxon>Rhizobiaceae</taxon>
        <taxon>Rhizobium/Agrobacterium group</taxon>
        <taxon>Rhizobium</taxon>
    </lineage>
</organism>
<dbReference type="InterPro" id="IPR012338">
    <property type="entry name" value="Beta-lactam/transpept-like"/>
</dbReference>
<protein>
    <recommendedName>
        <fullName evidence="1">Penicillin-binding protein transpeptidase domain-containing protein</fullName>
    </recommendedName>
</protein>
<evidence type="ECO:0000313" key="2">
    <source>
        <dbReference type="EMBL" id="NEI68918.1"/>
    </source>
</evidence>
<dbReference type="GO" id="GO:0008658">
    <property type="term" value="F:penicillin binding"/>
    <property type="evidence" value="ECO:0007669"/>
    <property type="project" value="InterPro"/>
</dbReference>
<dbReference type="Pfam" id="PF00905">
    <property type="entry name" value="Transpeptidase"/>
    <property type="match status" value="1"/>
</dbReference>
<gene>
    <name evidence="2" type="ORF">GR212_04980</name>
</gene>
<dbReference type="AlphaFoldDB" id="A0A6L9U346"/>
<proteinExistence type="predicted"/>
<sequence length="142" mass="15474">MGKERFAAYVKQFRYGNEDVDGTPQEDGLTHAWLMNSLAISADEQCRFVSDFLNGSLGVGANAYRQTRLSLPAYPGSEGGWFTEKVEAGGSEIAPARSINRGRKAGLSDGAKGRDEPLSLCASNWMRNHHLCQAGPWHVTLS</sequence>
<dbReference type="EMBL" id="WUEY01000002">
    <property type="protein sequence ID" value="NEI68918.1"/>
    <property type="molecule type" value="Genomic_DNA"/>
</dbReference>
<dbReference type="InterPro" id="IPR001460">
    <property type="entry name" value="PCN-bd_Tpept"/>
</dbReference>
<dbReference type="Gene3D" id="3.40.710.10">
    <property type="entry name" value="DD-peptidase/beta-lactamase superfamily"/>
    <property type="match status" value="1"/>
</dbReference>
<dbReference type="Proteomes" id="UP000483035">
    <property type="component" value="Unassembled WGS sequence"/>
</dbReference>